<name>A0ABX3C642_9MYCO</name>
<comment type="caution">
    <text evidence="1">The sequence shown here is derived from an EMBL/GenBank/DDBJ whole genome shotgun (WGS) entry which is preliminary data.</text>
</comment>
<reference evidence="1 2" key="1">
    <citation type="submission" date="2016-10" db="EMBL/GenBank/DDBJ databases">
        <title>Evaluation of Human, Animal and Environmental Mycobacterium chelonae Isolates by Core Genome Phylogenomic Analysis, Targeted Gene Comparison, and Anti-microbial Susceptibility Patterns: A Tale of Mistaken Identities.</title>
        <authorList>
            <person name="Fogelson S.B."/>
            <person name="Camus A.C."/>
            <person name="Lorenz W."/>
            <person name="Vasireddy R."/>
            <person name="Vasireddy S."/>
            <person name="Smith T."/>
            <person name="Brown-Elliott B.A."/>
            <person name="Wallace R.J.Jr."/>
            <person name="Hasan N.A."/>
            <person name="Reischl U."/>
            <person name="Sanchez S."/>
        </authorList>
    </citation>
    <scope>NUCLEOTIDE SEQUENCE [LARGE SCALE GENOMIC DNA]</scope>
    <source>
        <strain evidence="1 2">8528</strain>
    </source>
</reference>
<organism evidence="1 2">
    <name type="scientific">Mycobacteroides saopaulense</name>
    <dbReference type="NCBI Taxonomy" id="1578165"/>
    <lineage>
        <taxon>Bacteria</taxon>
        <taxon>Bacillati</taxon>
        <taxon>Actinomycetota</taxon>
        <taxon>Actinomycetes</taxon>
        <taxon>Mycobacteriales</taxon>
        <taxon>Mycobacteriaceae</taxon>
        <taxon>Mycobacteroides</taxon>
    </lineage>
</organism>
<gene>
    <name evidence="1" type="ORF">BKG73_05110</name>
</gene>
<dbReference type="Proteomes" id="UP000179621">
    <property type="component" value="Unassembled WGS sequence"/>
</dbReference>
<evidence type="ECO:0000313" key="2">
    <source>
        <dbReference type="Proteomes" id="UP000179621"/>
    </source>
</evidence>
<evidence type="ECO:0000313" key="1">
    <source>
        <dbReference type="EMBL" id="OHU14030.1"/>
    </source>
</evidence>
<dbReference type="EMBL" id="MLIH01000002">
    <property type="protein sequence ID" value="OHU14030.1"/>
    <property type="molecule type" value="Genomic_DNA"/>
</dbReference>
<proteinExistence type="predicted"/>
<protein>
    <submittedName>
        <fullName evidence="1">Uncharacterized protein</fullName>
    </submittedName>
</protein>
<sequence length="220" mass="24537">MEEFVTKLPSPTELQRRCRVVSMLDALVEGKPLTRGDIGTVYQPNWRPGDDLVKYTNGGGDEWSIIFSNTAGVFIRGFAHDSDLSTYNEDDYWPGLIGDLPEPFTSDLKNPDLYDHYDSAPQMTVCVWRGAADTAWRHGKPKPTQWGRQGDGGEGLFGPLVEWTASKELEWQYPAPGHVIAEVAVQRVMNQASLTDELVRAFHPAPDITALRAEATRIGY</sequence>
<accession>A0ABX3C642</accession>
<keyword evidence="2" id="KW-1185">Reference proteome</keyword>